<dbReference type="PANTHER" id="PTHR12992:SF11">
    <property type="entry name" value="MITOCHONDRIAL COENZYME A DIPHOSPHATASE NUDT8"/>
    <property type="match status" value="1"/>
</dbReference>
<evidence type="ECO:0000256" key="2">
    <source>
        <dbReference type="ARBA" id="ARBA00001946"/>
    </source>
</evidence>
<evidence type="ECO:0000256" key="1">
    <source>
        <dbReference type="ARBA" id="ARBA00001936"/>
    </source>
</evidence>
<comment type="caution">
    <text evidence="8">The sequence shown here is derived from an EMBL/GenBank/DDBJ whole genome shotgun (WGS) entry which is preliminary data.</text>
</comment>
<dbReference type="EMBL" id="APJX01000008">
    <property type="protein sequence ID" value="EMS78366.1"/>
    <property type="molecule type" value="Genomic_DNA"/>
</dbReference>
<dbReference type="InterPro" id="IPR015797">
    <property type="entry name" value="NUDIX_hydrolase-like_dom_sf"/>
</dbReference>
<comment type="cofactor">
    <cofactor evidence="1">
        <name>Mn(2+)</name>
        <dbReference type="ChEBI" id="CHEBI:29035"/>
    </cofactor>
</comment>
<accession>S0G3I3</accession>
<protein>
    <submittedName>
        <fullName evidence="8">Hydrolase-like protein,NUDIX family</fullName>
    </submittedName>
</protein>
<evidence type="ECO:0000256" key="4">
    <source>
        <dbReference type="ARBA" id="ARBA00022801"/>
    </source>
</evidence>
<proteinExistence type="predicted"/>
<dbReference type="PROSITE" id="PS51462">
    <property type="entry name" value="NUDIX"/>
    <property type="match status" value="1"/>
</dbReference>
<keyword evidence="9" id="KW-1185">Reference proteome</keyword>
<evidence type="ECO:0000256" key="5">
    <source>
        <dbReference type="ARBA" id="ARBA00022842"/>
    </source>
</evidence>
<name>S0G3I3_9BACT</name>
<evidence type="ECO:0000256" key="3">
    <source>
        <dbReference type="ARBA" id="ARBA00022723"/>
    </source>
</evidence>
<keyword evidence="6" id="KW-0464">Manganese</keyword>
<keyword evidence="4 8" id="KW-0378">Hydrolase</keyword>
<dbReference type="OrthoDB" id="9802805at2"/>
<organism evidence="8 9">
    <name type="scientific">Desulfotignum phosphitoxidans DSM 13687</name>
    <dbReference type="NCBI Taxonomy" id="1286635"/>
    <lineage>
        <taxon>Bacteria</taxon>
        <taxon>Pseudomonadati</taxon>
        <taxon>Thermodesulfobacteriota</taxon>
        <taxon>Desulfobacteria</taxon>
        <taxon>Desulfobacterales</taxon>
        <taxon>Desulfobacteraceae</taxon>
        <taxon>Desulfotignum</taxon>
    </lineage>
</organism>
<comment type="cofactor">
    <cofactor evidence="2">
        <name>Mg(2+)</name>
        <dbReference type="ChEBI" id="CHEBI:18420"/>
    </cofactor>
</comment>
<evidence type="ECO:0000259" key="7">
    <source>
        <dbReference type="PROSITE" id="PS51462"/>
    </source>
</evidence>
<evidence type="ECO:0000313" key="9">
    <source>
        <dbReference type="Proteomes" id="UP000014216"/>
    </source>
</evidence>
<dbReference type="AlphaFoldDB" id="S0G3I3"/>
<dbReference type="Gene3D" id="3.90.79.10">
    <property type="entry name" value="Nucleoside Triphosphate Pyrophosphohydrolase"/>
    <property type="match status" value="1"/>
</dbReference>
<dbReference type="CDD" id="cd03426">
    <property type="entry name" value="NUDIX_CoAse_Nudt7"/>
    <property type="match status" value="1"/>
</dbReference>
<dbReference type="PANTHER" id="PTHR12992">
    <property type="entry name" value="NUDIX HYDROLASE"/>
    <property type="match status" value="1"/>
</dbReference>
<keyword evidence="3" id="KW-0479">Metal-binding</keyword>
<dbReference type="Pfam" id="PF00293">
    <property type="entry name" value="NUDIX"/>
    <property type="match status" value="1"/>
</dbReference>
<dbReference type="InterPro" id="IPR000086">
    <property type="entry name" value="NUDIX_hydrolase_dom"/>
</dbReference>
<evidence type="ECO:0000313" key="8">
    <source>
        <dbReference type="EMBL" id="EMS78366.1"/>
    </source>
</evidence>
<evidence type="ECO:0000256" key="6">
    <source>
        <dbReference type="ARBA" id="ARBA00023211"/>
    </source>
</evidence>
<gene>
    <name evidence="8" type="ORF">Dpo_8c00330</name>
</gene>
<dbReference type="Proteomes" id="UP000014216">
    <property type="component" value="Unassembled WGS sequence"/>
</dbReference>
<dbReference type="InterPro" id="IPR045121">
    <property type="entry name" value="CoAse"/>
</dbReference>
<feature type="domain" description="Nudix hydrolase" evidence="7">
    <location>
        <begin position="34"/>
        <end position="166"/>
    </location>
</feature>
<sequence>MKHTPVNPALSRHEIISRLGKAVHPSPPDLNKYDQTAVMALFLFNQALPKLLFIQKADVAGYPWRNQMAFPGGHVDETDDSPLETALRELEEELGIVPENVEVIGSMGHFQTINHKDIHAFTGIWNQQGPIRFDPVEIRRVFQIPVPHLADLHREKKYLGQTPPILDLTYPFQDVVIWGVTAKILHHMLDTLMDH</sequence>
<reference evidence="8 9" key="1">
    <citation type="journal article" date="2013" name="Genome Announc.">
        <title>Draft Genome Sequence of Desulfotignum phosphitoxidans DSM 13687 Strain FiPS-3.</title>
        <authorList>
            <person name="Poehlein A."/>
            <person name="Daniel R."/>
            <person name="Simeonova D.D."/>
        </authorList>
    </citation>
    <scope>NUCLEOTIDE SEQUENCE [LARGE SCALE GENOMIC DNA]</scope>
    <source>
        <strain evidence="8 9">DSM 13687</strain>
    </source>
</reference>
<dbReference type="GO" id="GO:0046872">
    <property type="term" value="F:metal ion binding"/>
    <property type="evidence" value="ECO:0007669"/>
    <property type="project" value="UniProtKB-KW"/>
</dbReference>
<keyword evidence="5" id="KW-0460">Magnesium</keyword>
<dbReference type="RefSeq" id="WP_006967370.1">
    <property type="nucleotide sequence ID" value="NZ_APJX01000008.1"/>
</dbReference>
<dbReference type="GO" id="GO:0010945">
    <property type="term" value="F:coenzyme A diphosphatase activity"/>
    <property type="evidence" value="ECO:0007669"/>
    <property type="project" value="InterPro"/>
</dbReference>
<dbReference type="SUPFAM" id="SSF55811">
    <property type="entry name" value="Nudix"/>
    <property type="match status" value="1"/>
</dbReference>